<keyword evidence="3" id="KW-1185">Reference proteome</keyword>
<feature type="transmembrane region" description="Helical" evidence="1">
    <location>
        <begin position="159"/>
        <end position="180"/>
    </location>
</feature>
<feature type="transmembrane region" description="Helical" evidence="1">
    <location>
        <begin position="222"/>
        <end position="244"/>
    </location>
</feature>
<dbReference type="EMBL" id="JAFNJU010000002">
    <property type="protein sequence ID" value="MBO1264174.1"/>
    <property type="molecule type" value="Genomic_DNA"/>
</dbReference>
<evidence type="ECO:0008006" key="4">
    <source>
        <dbReference type="Google" id="ProtNLM"/>
    </source>
</evidence>
<evidence type="ECO:0000313" key="2">
    <source>
        <dbReference type="EMBL" id="MBO1264174.1"/>
    </source>
</evidence>
<dbReference type="Proteomes" id="UP000664218">
    <property type="component" value="Unassembled WGS sequence"/>
</dbReference>
<proteinExistence type="predicted"/>
<name>A0A939H4T7_9CLOT</name>
<dbReference type="AlphaFoldDB" id="A0A939H4T7"/>
<feature type="transmembrane region" description="Helical" evidence="1">
    <location>
        <begin position="29"/>
        <end position="50"/>
    </location>
</feature>
<feature type="transmembrane region" description="Helical" evidence="1">
    <location>
        <begin position="311"/>
        <end position="333"/>
    </location>
</feature>
<gene>
    <name evidence="2" type="ORF">J3A84_03835</name>
</gene>
<organism evidence="2 3">
    <name type="scientific">Proteiniclasticum aestuarii</name>
    <dbReference type="NCBI Taxonomy" id="2817862"/>
    <lineage>
        <taxon>Bacteria</taxon>
        <taxon>Bacillati</taxon>
        <taxon>Bacillota</taxon>
        <taxon>Clostridia</taxon>
        <taxon>Eubacteriales</taxon>
        <taxon>Clostridiaceae</taxon>
        <taxon>Proteiniclasticum</taxon>
    </lineage>
</organism>
<comment type="caution">
    <text evidence="2">The sequence shown here is derived from an EMBL/GenBank/DDBJ whole genome shotgun (WGS) entry which is preliminary data.</text>
</comment>
<accession>A0A939H4T7</accession>
<feature type="transmembrane region" description="Helical" evidence="1">
    <location>
        <begin position="7"/>
        <end position="23"/>
    </location>
</feature>
<dbReference type="PANTHER" id="PTHR37422:SF17">
    <property type="entry name" value="O-ANTIGEN LIGASE"/>
    <property type="match status" value="1"/>
</dbReference>
<feature type="transmembrane region" description="Helical" evidence="1">
    <location>
        <begin position="62"/>
        <end position="82"/>
    </location>
</feature>
<dbReference type="PANTHER" id="PTHR37422">
    <property type="entry name" value="TEICHURONIC ACID BIOSYNTHESIS PROTEIN TUAE"/>
    <property type="match status" value="1"/>
</dbReference>
<feature type="transmembrane region" description="Helical" evidence="1">
    <location>
        <begin position="353"/>
        <end position="374"/>
    </location>
</feature>
<dbReference type="InterPro" id="IPR051533">
    <property type="entry name" value="WaaL-like"/>
</dbReference>
<protein>
    <recommendedName>
        <fullName evidence="4">O-antigen ligase domain-containing protein</fullName>
    </recommendedName>
</protein>
<dbReference type="RefSeq" id="WP_207598690.1">
    <property type="nucleotide sequence ID" value="NZ_JAFNJU010000002.1"/>
</dbReference>
<evidence type="ECO:0000256" key="1">
    <source>
        <dbReference type="SAM" id="Phobius"/>
    </source>
</evidence>
<keyword evidence="1" id="KW-0812">Transmembrane</keyword>
<feature type="transmembrane region" description="Helical" evidence="1">
    <location>
        <begin position="121"/>
        <end position="139"/>
    </location>
</feature>
<keyword evidence="1" id="KW-0472">Membrane</keyword>
<sequence>MDIFGRNTLFKIMLLSIILYPVVPEENTPLIGVFMGLFFAVHLYVDKDALKKIRRGRKQNKLAYGLSTFLFLLLQVLTLIYSSDPMNTLRGILIYASAFVLYFVLKYALNRPNHTMPLIRTYFVSVLLVGIYHVGQVIIDEIVRGVPFDSSINTSFLENPATLAYFMLIPLFPALGLYIYKEKDHESRFYLLVLGVALVSIFMTGSRIAVIGLFIGLGLLSFLYSMKFLIALVPTGVFLILIPVFSRRHGQFFALTQEMNRAQFYLEVVKENLSTIFIGKGFNTFDETFGNFMVGRAELLNLDLVNRPYNAVLQVVMEMGIIGLLLGALILFFKIRGIATYNRSMKIQPMMKVMYVGFMVSMIVLIFIGLMDSYMMDPKIVYSISIVMGIMHGDANWKGIHRI</sequence>
<evidence type="ECO:0000313" key="3">
    <source>
        <dbReference type="Proteomes" id="UP000664218"/>
    </source>
</evidence>
<keyword evidence="1" id="KW-1133">Transmembrane helix</keyword>
<feature type="transmembrane region" description="Helical" evidence="1">
    <location>
        <begin position="88"/>
        <end position="109"/>
    </location>
</feature>
<feature type="transmembrane region" description="Helical" evidence="1">
    <location>
        <begin position="189"/>
        <end position="216"/>
    </location>
</feature>
<reference evidence="2" key="1">
    <citation type="submission" date="2021-03" db="EMBL/GenBank/DDBJ databases">
        <title>Proteiniclasticum marinus sp. nov., isolated from tidal flat sediment.</title>
        <authorList>
            <person name="Namirimu T."/>
            <person name="Yang J.-A."/>
            <person name="Yang S.-H."/>
            <person name="Kim Y.-J."/>
            <person name="Kwon K.K."/>
        </authorList>
    </citation>
    <scope>NUCLEOTIDE SEQUENCE</scope>
    <source>
        <strain evidence="2">SCR006</strain>
    </source>
</reference>